<keyword evidence="2" id="KW-1185">Reference proteome</keyword>
<reference evidence="1" key="1">
    <citation type="journal article" date="2023" name="GigaByte">
        <title>Genome assembly of the bearded iris, Iris pallida Lam.</title>
        <authorList>
            <person name="Bruccoleri R.E."/>
            <person name="Oakeley E.J."/>
            <person name="Faust A.M.E."/>
            <person name="Altorfer M."/>
            <person name="Dessus-Babus S."/>
            <person name="Burckhardt D."/>
            <person name="Oertli M."/>
            <person name="Naumann U."/>
            <person name="Petersen F."/>
            <person name="Wong J."/>
        </authorList>
    </citation>
    <scope>NUCLEOTIDE SEQUENCE</scope>
    <source>
        <strain evidence="1">GSM-AAB239-AS_SAM_17_03QT</strain>
    </source>
</reference>
<dbReference type="EMBL" id="JANAVB010037018">
    <property type="protein sequence ID" value="KAJ6802769.1"/>
    <property type="molecule type" value="Genomic_DNA"/>
</dbReference>
<evidence type="ECO:0000313" key="1">
    <source>
        <dbReference type="EMBL" id="KAJ6802769.1"/>
    </source>
</evidence>
<dbReference type="Proteomes" id="UP001140949">
    <property type="component" value="Unassembled WGS sequence"/>
</dbReference>
<protein>
    <submittedName>
        <fullName evidence="1">Uncharacterized protein</fullName>
    </submittedName>
</protein>
<sequence>MTRSALAERRFKRQVQRLERAVDPKSWHRPDEESMQGLHWSVKMNPDLDFQKRARSIARSMRTSLRWVAPMNPSLLSLYT</sequence>
<evidence type="ECO:0000313" key="2">
    <source>
        <dbReference type="Proteomes" id="UP001140949"/>
    </source>
</evidence>
<comment type="caution">
    <text evidence="1">The sequence shown here is derived from an EMBL/GenBank/DDBJ whole genome shotgun (WGS) entry which is preliminary data.</text>
</comment>
<accession>A0AAX6EFR7</accession>
<reference evidence="1" key="2">
    <citation type="submission" date="2023-04" db="EMBL/GenBank/DDBJ databases">
        <authorList>
            <person name="Bruccoleri R.E."/>
            <person name="Oakeley E.J."/>
            <person name="Faust A.-M."/>
            <person name="Dessus-Babus S."/>
            <person name="Altorfer M."/>
            <person name="Burckhardt D."/>
            <person name="Oertli M."/>
            <person name="Naumann U."/>
            <person name="Petersen F."/>
            <person name="Wong J."/>
        </authorList>
    </citation>
    <scope>NUCLEOTIDE SEQUENCE</scope>
    <source>
        <strain evidence="1">GSM-AAB239-AS_SAM_17_03QT</strain>
        <tissue evidence="1">Leaf</tissue>
    </source>
</reference>
<gene>
    <name evidence="1" type="ORF">M6B38_191460</name>
</gene>
<name>A0AAX6EFR7_IRIPA</name>
<organism evidence="1 2">
    <name type="scientific">Iris pallida</name>
    <name type="common">Sweet iris</name>
    <dbReference type="NCBI Taxonomy" id="29817"/>
    <lineage>
        <taxon>Eukaryota</taxon>
        <taxon>Viridiplantae</taxon>
        <taxon>Streptophyta</taxon>
        <taxon>Embryophyta</taxon>
        <taxon>Tracheophyta</taxon>
        <taxon>Spermatophyta</taxon>
        <taxon>Magnoliopsida</taxon>
        <taxon>Liliopsida</taxon>
        <taxon>Asparagales</taxon>
        <taxon>Iridaceae</taxon>
        <taxon>Iridoideae</taxon>
        <taxon>Irideae</taxon>
        <taxon>Iris</taxon>
    </lineage>
</organism>
<dbReference type="AlphaFoldDB" id="A0AAX6EFR7"/>
<proteinExistence type="predicted"/>